<comment type="caution">
    <text evidence="1">The sequence shown here is derived from an EMBL/GenBank/DDBJ whole genome shotgun (WGS) entry which is preliminary data.</text>
</comment>
<dbReference type="Gene3D" id="3.40.640.10">
    <property type="entry name" value="Type I PLP-dependent aspartate aminotransferase-like (Major domain)"/>
    <property type="match status" value="1"/>
</dbReference>
<name>A0A848NGB5_9BURK</name>
<reference evidence="1 2" key="1">
    <citation type="submission" date="2020-04" db="EMBL/GenBank/DDBJ databases">
        <title>Achromobacter ruhlandii genome sequencing and assembly.</title>
        <authorList>
            <person name="Martins R.C.R."/>
            <person name="Perdigao-Neto L.V."/>
            <person name="Levin A.S.S."/>
            <person name="Costa S.F."/>
        </authorList>
    </citation>
    <scope>NUCLEOTIDE SEQUENCE [LARGE SCALE GENOMIC DNA]</scope>
    <source>
        <strain evidence="1 2">9035ralo</strain>
    </source>
</reference>
<protein>
    <submittedName>
        <fullName evidence="1">Low specificity L-threonine aldolase</fullName>
    </submittedName>
</protein>
<sequence>MDTPAASPQQGFASDNTAGASPQILAALLRANEGQAPAYGADDTTLRVERRLAAIFERAVDVLLVPTGPAA</sequence>
<dbReference type="InterPro" id="IPR015424">
    <property type="entry name" value="PyrdxlP-dep_Trfase"/>
</dbReference>
<dbReference type="Proteomes" id="UP000542405">
    <property type="component" value="Unassembled WGS sequence"/>
</dbReference>
<feature type="non-terminal residue" evidence="1">
    <location>
        <position position="71"/>
    </location>
</feature>
<evidence type="ECO:0000313" key="2">
    <source>
        <dbReference type="Proteomes" id="UP000542405"/>
    </source>
</evidence>
<organism evidence="1 2">
    <name type="scientific">Achromobacter ruhlandii</name>
    <dbReference type="NCBI Taxonomy" id="72557"/>
    <lineage>
        <taxon>Bacteria</taxon>
        <taxon>Pseudomonadati</taxon>
        <taxon>Pseudomonadota</taxon>
        <taxon>Betaproteobacteria</taxon>
        <taxon>Burkholderiales</taxon>
        <taxon>Alcaligenaceae</taxon>
        <taxon>Achromobacter</taxon>
    </lineage>
</organism>
<proteinExistence type="predicted"/>
<gene>
    <name evidence="1" type="ORF">HGQ98_22325</name>
</gene>
<accession>A0A848NGB5</accession>
<evidence type="ECO:0000313" key="1">
    <source>
        <dbReference type="EMBL" id="NMU92359.1"/>
    </source>
</evidence>
<dbReference type="EMBL" id="JABBZE010000348">
    <property type="protein sequence ID" value="NMU92359.1"/>
    <property type="molecule type" value="Genomic_DNA"/>
</dbReference>
<dbReference type="AlphaFoldDB" id="A0A848NGB5"/>
<dbReference type="InterPro" id="IPR015421">
    <property type="entry name" value="PyrdxlP-dep_Trfase_major"/>
</dbReference>
<dbReference type="SUPFAM" id="SSF53383">
    <property type="entry name" value="PLP-dependent transferases"/>
    <property type="match status" value="1"/>
</dbReference>